<organism evidence="2 3">
    <name type="scientific">Zoogloea oryzae</name>
    <dbReference type="NCBI Taxonomy" id="310767"/>
    <lineage>
        <taxon>Bacteria</taxon>
        <taxon>Pseudomonadati</taxon>
        <taxon>Pseudomonadota</taxon>
        <taxon>Betaproteobacteria</taxon>
        <taxon>Rhodocyclales</taxon>
        <taxon>Zoogloeaceae</taxon>
        <taxon>Zoogloea</taxon>
    </lineage>
</organism>
<dbReference type="RefSeq" id="WP_284188192.1">
    <property type="nucleotide sequence ID" value="NZ_BSPX01000034.1"/>
</dbReference>
<evidence type="ECO:0000259" key="1">
    <source>
        <dbReference type="PROSITE" id="PS50925"/>
    </source>
</evidence>
<accession>A0ABQ6FEA4</accession>
<keyword evidence="3" id="KW-1185">Reference proteome</keyword>
<dbReference type="InterPro" id="IPR007024">
    <property type="entry name" value="BLUF_domain"/>
</dbReference>
<dbReference type="EMBL" id="BSPX01000034">
    <property type="protein sequence ID" value="GLT22921.1"/>
    <property type="molecule type" value="Genomic_DNA"/>
</dbReference>
<evidence type="ECO:0000313" key="2">
    <source>
        <dbReference type="EMBL" id="GLT22921.1"/>
    </source>
</evidence>
<sequence length="132" mass="15344">MENLYQYAYLSCIRPEVSLTRVYEIVQVSRKNNRNANITGILVFDGWRFFQYIEGADDTVLDLVRKLRQDERHHQFTELLSTPFAGPRLFRNWSMGYSVTADETLLTAFTRLTPGEVVLRIPDLVDSVDLEP</sequence>
<reference evidence="3" key="1">
    <citation type="journal article" date="2019" name="Int. J. Syst. Evol. Microbiol.">
        <title>The Global Catalogue of Microorganisms (GCM) 10K type strain sequencing project: providing services to taxonomists for standard genome sequencing and annotation.</title>
        <authorList>
            <consortium name="The Broad Institute Genomics Platform"/>
            <consortium name="The Broad Institute Genome Sequencing Center for Infectious Disease"/>
            <person name="Wu L."/>
            <person name="Ma J."/>
        </authorList>
    </citation>
    <scope>NUCLEOTIDE SEQUENCE [LARGE SCALE GENOMIC DNA]</scope>
    <source>
        <strain evidence="3">NBRC 102407</strain>
    </source>
</reference>
<dbReference type="SMART" id="SM01034">
    <property type="entry name" value="BLUF"/>
    <property type="match status" value="1"/>
</dbReference>
<dbReference type="SUPFAM" id="SSF54975">
    <property type="entry name" value="Acylphosphatase/BLUF domain-like"/>
    <property type="match status" value="1"/>
</dbReference>
<dbReference type="Pfam" id="PF04940">
    <property type="entry name" value="BLUF"/>
    <property type="match status" value="1"/>
</dbReference>
<protein>
    <recommendedName>
        <fullName evidence="1">BLUF domain-containing protein</fullName>
    </recommendedName>
</protein>
<gene>
    <name evidence="2" type="ORF">GCM10007933_23820</name>
</gene>
<proteinExistence type="predicted"/>
<comment type="caution">
    <text evidence="2">The sequence shown here is derived from an EMBL/GenBank/DDBJ whole genome shotgun (WGS) entry which is preliminary data.</text>
</comment>
<dbReference type="Proteomes" id="UP001157167">
    <property type="component" value="Unassembled WGS sequence"/>
</dbReference>
<dbReference type="PROSITE" id="PS50925">
    <property type="entry name" value="BLUF"/>
    <property type="match status" value="1"/>
</dbReference>
<evidence type="ECO:0000313" key="3">
    <source>
        <dbReference type="Proteomes" id="UP001157167"/>
    </source>
</evidence>
<dbReference type="InterPro" id="IPR036046">
    <property type="entry name" value="Acylphosphatase-like_dom_sf"/>
</dbReference>
<dbReference type="Gene3D" id="3.30.70.100">
    <property type="match status" value="1"/>
</dbReference>
<name>A0ABQ6FEA4_9RHOO</name>
<feature type="domain" description="BLUF" evidence="1">
    <location>
        <begin position="4"/>
        <end position="96"/>
    </location>
</feature>